<evidence type="ECO:0000313" key="3">
    <source>
        <dbReference type="Proteomes" id="UP000434582"/>
    </source>
</evidence>
<evidence type="ECO:0000259" key="1">
    <source>
        <dbReference type="PROSITE" id="PS51819"/>
    </source>
</evidence>
<dbReference type="InterPro" id="IPR029068">
    <property type="entry name" value="Glyas_Bleomycin-R_OHBP_Dase"/>
</dbReference>
<dbReference type="InterPro" id="IPR052164">
    <property type="entry name" value="Anthracycline_SecMetBiosynth"/>
</dbReference>
<dbReference type="OrthoDB" id="9793039at2"/>
<dbReference type="PANTHER" id="PTHR33993:SF14">
    <property type="entry name" value="GB|AAF24581.1"/>
    <property type="match status" value="1"/>
</dbReference>
<dbReference type="InterPro" id="IPR004360">
    <property type="entry name" value="Glyas_Fos-R_dOase_dom"/>
</dbReference>
<protein>
    <submittedName>
        <fullName evidence="2">VOC family protein</fullName>
    </submittedName>
</protein>
<accession>A0A7X1ZDI5</accession>
<gene>
    <name evidence="2" type="ORF">GHC57_08575</name>
</gene>
<evidence type="ECO:0000313" key="2">
    <source>
        <dbReference type="EMBL" id="MQX36569.1"/>
    </source>
</evidence>
<proteinExistence type="predicted"/>
<dbReference type="CDD" id="cd07247">
    <property type="entry name" value="SgaA_N_like"/>
    <property type="match status" value="1"/>
</dbReference>
<dbReference type="EMBL" id="WIVE01000022">
    <property type="protein sequence ID" value="MQX36569.1"/>
    <property type="molecule type" value="Genomic_DNA"/>
</dbReference>
<keyword evidence="3" id="KW-1185">Reference proteome</keyword>
<sequence length="137" mass="14900">MSDPTPTEATPVHRFCWTELMTRDVEAAKDFYSRLFGWTFVASPFSSDYWVAHLGNEPVAGLFRMEGEAFDGIPPHWFSHIAVPDVDAAMDAVQAAGGTVLRPPFDVGPYRIAILQDASGAALGIVHVREAPAEPQG</sequence>
<name>A0A7X1ZDI5_9PROT</name>
<dbReference type="Pfam" id="PF00903">
    <property type="entry name" value="Glyoxalase"/>
    <property type="match status" value="1"/>
</dbReference>
<dbReference type="SUPFAM" id="SSF54593">
    <property type="entry name" value="Glyoxalase/Bleomycin resistance protein/Dihydroxybiphenyl dioxygenase"/>
    <property type="match status" value="1"/>
</dbReference>
<dbReference type="RefSeq" id="WP_153343182.1">
    <property type="nucleotide sequence ID" value="NZ_WIVE01000022.1"/>
</dbReference>
<feature type="domain" description="VOC" evidence="1">
    <location>
        <begin position="14"/>
        <end position="128"/>
    </location>
</feature>
<comment type="caution">
    <text evidence="2">The sequence shown here is derived from an EMBL/GenBank/DDBJ whole genome shotgun (WGS) entry which is preliminary data.</text>
</comment>
<dbReference type="AlphaFoldDB" id="A0A7X1ZDI5"/>
<dbReference type="PROSITE" id="PS51819">
    <property type="entry name" value="VOC"/>
    <property type="match status" value="1"/>
</dbReference>
<dbReference type="Proteomes" id="UP000434582">
    <property type="component" value="Unassembled WGS sequence"/>
</dbReference>
<dbReference type="InterPro" id="IPR037523">
    <property type="entry name" value="VOC_core"/>
</dbReference>
<organism evidence="2 3">
    <name type="scientific">Roseospira navarrensis</name>
    <dbReference type="NCBI Taxonomy" id="140058"/>
    <lineage>
        <taxon>Bacteria</taxon>
        <taxon>Pseudomonadati</taxon>
        <taxon>Pseudomonadota</taxon>
        <taxon>Alphaproteobacteria</taxon>
        <taxon>Rhodospirillales</taxon>
        <taxon>Rhodospirillaceae</taxon>
        <taxon>Roseospira</taxon>
    </lineage>
</organism>
<reference evidence="2 3" key="1">
    <citation type="submission" date="2019-10" db="EMBL/GenBank/DDBJ databases">
        <title>Draft whole-genome sequence of the purple nonsulfur photosynthetic bacterium Roseospira navarrensis DSM 15114.</title>
        <authorList>
            <person name="Kyndt J.A."/>
            <person name="Meyer T.E."/>
        </authorList>
    </citation>
    <scope>NUCLEOTIDE SEQUENCE [LARGE SCALE GENOMIC DNA]</scope>
    <source>
        <strain evidence="2 3">DSM 15114</strain>
    </source>
</reference>
<dbReference type="Gene3D" id="3.10.180.10">
    <property type="entry name" value="2,3-Dihydroxybiphenyl 1,2-Dioxygenase, domain 1"/>
    <property type="match status" value="1"/>
</dbReference>
<dbReference type="PANTHER" id="PTHR33993">
    <property type="entry name" value="GLYOXALASE-RELATED"/>
    <property type="match status" value="1"/>
</dbReference>